<evidence type="ECO:0000313" key="3">
    <source>
        <dbReference type="Proteomes" id="UP000198337"/>
    </source>
</evidence>
<keyword evidence="3" id="KW-1185">Reference proteome</keyword>
<protein>
    <submittedName>
        <fullName evidence="2">Uncharacterized protein</fullName>
    </submittedName>
</protein>
<dbReference type="EMBL" id="FZNV01000015">
    <property type="protein sequence ID" value="SNR82423.1"/>
    <property type="molecule type" value="Genomic_DNA"/>
</dbReference>
<comment type="caution">
    <text evidence="2">The sequence shown here is derived from an EMBL/GenBank/DDBJ whole genome shotgun (WGS) entry which is preliminary data.</text>
</comment>
<keyword evidence="1" id="KW-0175">Coiled coil</keyword>
<sequence>LAEDLNPMGAANNEVLKWNGTIWAPAPDAGGTTYSGGNGLTLNGTAFDVDNLVGQVTGPTSATVIADGSISGGELGQIIDNSITASDLAPDSVDASEIRVDAVGQSEIRDDAVTTSEILNATILNEDIQNSTIEPTKMNASGNNDEVLTISGGNVVWAPVTPTGSGNISSPNSTITIGGAANALLGNVTIDLTPNSIGAGEIDDNAIGLDELQNDAVNSDKIVDGSIGNVDMGSGIDGNKIVPDFGLQNIQTGGNINIGGTVTVQTVVVHPDYVFQKYFLGNSILNPKYKFQSLEEIEAFVKENNHLPGIQSAAAIKEQGFWNLGEASRINLEKIEELFLHTIEQEKKIKALETTNKDMANEIELLKAQMEEIKQLMLEKTKE</sequence>
<feature type="coiled-coil region" evidence="1">
    <location>
        <begin position="342"/>
        <end position="383"/>
    </location>
</feature>
<dbReference type="Proteomes" id="UP000198337">
    <property type="component" value="Unassembled WGS sequence"/>
</dbReference>
<gene>
    <name evidence="2" type="ORF">SAMN04488009_0250</name>
</gene>
<evidence type="ECO:0000256" key="1">
    <source>
        <dbReference type="SAM" id="Coils"/>
    </source>
</evidence>
<reference evidence="2 3" key="1">
    <citation type="submission" date="2017-06" db="EMBL/GenBank/DDBJ databases">
        <authorList>
            <person name="Varghese N."/>
            <person name="Submissions S."/>
        </authorList>
    </citation>
    <scope>NUCLEOTIDE SEQUENCE [LARGE SCALE GENOMIC DNA]</scope>
    <source>
        <strain evidence="2 3">DSM 19840</strain>
    </source>
</reference>
<feature type="non-terminal residue" evidence="2">
    <location>
        <position position="1"/>
    </location>
</feature>
<organism evidence="2 3">
    <name type="scientific">Maribacter sedimenticola</name>
    <dbReference type="NCBI Taxonomy" id="228956"/>
    <lineage>
        <taxon>Bacteria</taxon>
        <taxon>Pseudomonadati</taxon>
        <taxon>Bacteroidota</taxon>
        <taxon>Flavobacteriia</taxon>
        <taxon>Flavobacteriales</taxon>
        <taxon>Flavobacteriaceae</taxon>
        <taxon>Maribacter</taxon>
    </lineage>
</organism>
<accession>A0ABY1SN50</accession>
<proteinExistence type="predicted"/>
<name>A0ABY1SN50_9FLAO</name>
<evidence type="ECO:0000313" key="2">
    <source>
        <dbReference type="EMBL" id="SNR82423.1"/>
    </source>
</evidence>